<evidence type="ECO:0000256" key="5">
    <source>
        <dbReference type="ARBA" id="ARBA00037982"/>
    </source>
</evidence>
<evidence type="ECO:0000256" key="2">
    <source>
        <dbReference type="ARBA" id="ARBA00022741"/>
    </source>
</evidence>
<dbReference type="PROSITE" id="PS00108">
    <property type="entry name" value="PROTEIN_KINASE_ST"/>
    <property type="match status" value="1"/>
</dbReference>
<keyword evidence="4 6" id="KW-0067">ATP-binding</keyword>
<dbReference type="PANTHER" id="PTHR11042:SF190">
    <property type="entry name" value="MITOSIS INHIBITOR PROTEIN KINASE MIK1"/>
    <property type="match status" value="1"/>
</dbReference>
<dbReference type="InterPro" id="IPR000719">
    <property type="entry name" value="Prot_kinase_dom"/>
</dbReference>
<dbReference type="PROSITE" id="PS00107">
    <property type="entry name" value="PROTEIN_KINASE_ATP"/>
    <property type="match status" value="1"/>
</dbReference>
<comment type="similarity">
    <text evidence="5">Belongs to the protein kinase superfamily. Ser/Thr protein kinase family. GCN2 subfamily.</text>
</comment>
<evidence type="ECO:0000259" key="8">
    <source>
        <dbReference type="PROSITE" id="PS50011"/>
    </source>
</evidence>
<evidence type="ECO:0000256" key="3">
    <source>
        <dbReference type="ARBA" id="ARBA00022777"/>
    </source>
</evidence>
<name>F4RAJ4_MELLP</name>
<dbReference type="Pfam" id="PF00069">
    <property type="entry name" value="Pkinase"/>
    <property type="match status" value="1"/>
</dbReference>
<dbReference type="GO" id="GO:0110031">
    <property type="term" value="P:negative regulation of G2/MI transition of meiotic cell cycle"/>
    <property type="evidence" value="ECO:0007669"/>
    <property type="project" value="TreeGrafter"/>
</dbReference>
<keyword evidence="3" id="KW-0418">Kinase</keyword>
<feature type="binding site" evidence="6">
    <location>
        <position position="51"/>
    </location>
    <ligand>
        <name>ATP</name>
        <dbReference type="ChEBI" id="CHEBI:30616"/>
    </ligand>
</feature>
<dbReference type="InterPro" id="IPR008271">
    <property type="entry name" value="Ser/Thr_kinase_AS"/>
</dbReference>
<evidence type="ECO:0000256" key="4">
    <source>
        <dbReference type="ARBA" id="ARBA00022840"/>
    </source>
</evidence>
<dbReference type="Gene3D" id="3.30.200.20">
    <property type="entry name" value="Phosphorylase Kinase, domain 1"/>
    <property type="match status" value="1"/>
</dbReference>
<evidence type="ECO:0000256" key="6">
    <source>
        <dbReference type="PROSITE-ProRule" id="PRU10141"/>
    </source>
</evidence>
<dbReference type="GO" id="GO:0004713">
    <property type="term" value="F:protein tyrosine kinase activity"/>
    <property type="evidence" value="ECO:0007669"/>
    <property type="project" value="TreeGrafter"/>
</dbReference>
<dbReference type="Gene3D" id="1.10.510.10">
    <property type="entry name" value="Transferase(Phosphotransferase) domain 1"/>
    <property type="match status" value="1"/>
</dbReference>
<dbReference type="AlphaFoldDB" id="F4RAJ4"/>
<dbReference type="eggNOG" id="KOG0601">
    <property type="taxonomic scope" value="Eukaryota"/>
</dbReference>
<proteinExistence type="inferred from homology"/>
<dbReference type="GO" id="GO:0005737">
    <property type="term" value="C:cytoplasm"/>
    <property type="evidence" value="ECO:0007669"/>
    <property type="project" value="TreeGrafter"/>
</dbReference>
<dbReference type="STRING" id="747676.F4RAJ4"/>
<evidence type="ECO:0000313" key="10">
    <source>
        <dbReference type="Proteomes" id="UP000001072"/>
    </source>
</evidence>
<dbReference type="EMBL" id="GL883094">
    <property type="protein sequence ID" value="EGG10491.1"/>
    <property type="molecule type" value="Genomic_DNA"/>
</dbReference>
<feature type="non-terminal residue" evidence="9">
    <location>
        <position position="171"/>
    </location>
</feature>
<keyword evidence="7" id="KW-0723">Serine/threonine-protein kinase</keyword>
<sequence>MDSENFGPSSSNKFETEFDMVEQIGNGEFGEVFKARHSLTGVVYAVKRAKKPVGGPKAMSRQMEEVDLLKRLTTGPDRSPYIIQFHDAWQHNYHLHIQNEYCSNGTLETFLELVSAVQPRLDEERIWKIMSELSQAVYFIHSAGILHLDIKPANIFITEYGGLKIGDFGIG</sequence>
<dbReference type="KEGG" id="mlr:MELLADRAFT_33753"/>
<dbReference type="SMART" id="SM00220">
    <property type="entry name" value="S_TKc"/>
    <property type="match status" value="1"/>
</dbReference>
<keyword evidence="2 6" id="KW-0547">Nucleotide-binding</keyword>
<dbReference type="GO" id="GO:0005634">
    <property type="term" value="C:nucleus"/>
    <property type="evidence" value="ECO:0007669"/>
    <property type="project" value="TreeGrafter"/>
</dbReference>
<reference evidence="10" key="1">
    <citation type="journal article" date="2011" name="Proc. Natl. Acad. Sci. U.S.A.">
        <title>Obligate biotrophy features unraveled by the genomic analysis of rust fungi.</title>
        <authorList>
            <person name="Duplessis S."/>
            <person name="Cuomo C.A."/>
            <person name="Lin Y.-C."/>
            <person name="Aerts A."/>
            <person name="Tisserant E."/>
            <person name="Veneault-Fourrey C."/>
            <person name="Joly D.L."/>
            <person name="Hacquard S."/>
            <person name="Amselem J."/>
            <person name="Cantarel B.L."/>
            <person name="Chiu R."/>
            <person name="Coutinho P.M."/>
            <person name="Feau N."/>
            <person name="Field M."/>
            <person name="Frey P."/>
            <person name="Gelhaye E."/>
            <person name="Goldberg J."/>
            <person name="Grabherr M.G."/>
            <person name="Kodira C.D."/>
            <person name="Kohler A."/>
            <person name="Kuees U."/>
            <person name="Lindquist E.A."/>
            <person name="Lucas S.M."/>
            <person name="Mago R."/>
            <person name="Mauceli E."/>
            <person name="Morin E."/>
            <person name="Murat C."/>
            <person name="Pangilinan J.L."/>
            <person name="Park R."/>
            <person name="Pearson M."/>
            <person name="Quesneville H."/>
            <person name="Rouhier N."/>
            <person name="Sakthikumar S."/>
            <person name="Salamov A.A."/>
            <person name="Schmutz J."/>
            <person name="Selles B."/>
            <person name="Shapiro H."/>
            <person name="Tanguay P."/>
            <person name="Tuskan G.A."/>
            <person name="Henrissat B."/>
            <person name="Van de Peer Y."/>
            <person name="Rouze P."/>
            <person name="Ellis J.G."/>
            <person name="Dodds P.N."/>
            <person name="Schein J.E."/>
            <person name="Zhong S."/>
            <person name="Hamelin R.C."/>
            <person name="Grigoriev I.V."/>
            <person name="Szabo L.J."/>
            <person name="Martin F."/>
        </authorList>
    </citation>
    <scope>NUCLEOTIDE SEQUENCE [LARGE SCALE GENOMIC DNA]</scope>
    <source>
        <strain evidence="10">98AG31 / pathotype 3-4-7</strain>
    </source>
</reference>
<dbReference type="GO" id="GO:0004674">
    <property type="term" value="F:protein serine/threonine kinase activity"/>
    <property type="evidence" value="ECO:0007669"/>
    <property type="project" value="UniProtKB-KW"/>
</dbReference>
<dbReference type="InterPro" id="IPR017441">
    <property type="entry name" value="Protein_kinase_ATP_BS"/>
</dbReference>
<dbReference type="OrthoDB" id="2505680at2759"/>
<organism evidence="10">
    <name type="scientific">Melampsora larici-populina (strain 98AG31 / pathotype 3-4-7)</name>
    <name type="common">Poplar leaf rust fungus</name>
    <dbReference type="NCBI Taxonomy" id="747676"/>
    <lineage>
        <taxon>Eukaryota</taxon>
        <taxon>Fungi</taxon>
        <taxon>Dikarya</taxon>
        <taxon>Basidiomycota</taxon>
        <taxon>Pucciniomycotina</taxon>
        <taxon>Pucciniomycetes</taxon>
        <taxon>Pucciniales</taxon>
        <taxon>Melampsoraceae</taxon>
        <taxon>Melampsora</taxon>
    </lineage>
</organism>
<dbReference type="InParanoid" id="F4RAJ4"/>
<dbReference type="InterPro" id="IPR050339">
    <property type="entry name" value="CC_SR_Kinase"/>
</dbReference>
<dbReference type="InterPro" id="IPR011009">
    <property type="entry name" value="Kinase-like_dom_sf"/>
</dbReference>
<dbReference type="GO" id="GO:0005524">
    <property type="term" value="F:ATP binding"/>
    <property type="evidence" value="ECO:0007669"/>
    <property type="project" value="UniProtKB-UniRule"/>
</dbReference>
<accession>F4RAJ4</accession>
<protein>
    <recommendedName>
        <fullName evidence="8">Protein kinase domain-containing protein</fullName>
    </recommendedName>
</protein>
<evidence type="ECO:0000313" key="9">
    <source>
        <dbReference type="EMBL" id="EGG10491.1"/>
    </source>
</evidence>
<dbReference type="SUPFAM" id="SSF56112">
    <property type="entry name" value="Protein kinase-like (PK-like)"/>
    <property type="match status" value="1"/>
</dbReference>
<dbReference type="PROSITE" id="PS50011">
    <property type="entry name" value="PROTEIN_KINASE_DOM"/>
    <property type="match status" value="1"/>
</dbReference>
<evidence type="ECO:0000256" key="7">
    <source>
        <dbReference type="RuleBase" id="RU000304"/>
    </source>
</evidence>
<dbReference type="RefSeq" id="XP_007405960.1">
    <property type="nucleotide sequence ID" value="XM_007405898.1"/>
</dbReference>
<dbReference type="GeneID" id="18927329"/>
<dbReference type="PANTHER" id="PTHR11042">
    <property type="entry name" value="EUKARYOTIC TRANSLATION INITIATION FACTOR 2-ALPHA KINASE EIF2-ALPHA KINASE -RELATED"/>
    <property type="match status" value="1"/>
</dbReference>
<evidence type="ECO:0000256" key="1">
    <source>
        <dbReference type="ARBA" id="ARBA00022679"/>
    </source>
</evidence>
<keyword evidence="10" id="KW-1185">Reference proteome</keyword>
<dbReference type="HOGENOM" id="CLU_1566628_0_0_1"/>
<feature type="domain" description="Protein kinase" evidence="8">
    <location>
        <begin position="18"/>
        <end position="171"/>
    </location>
</feature>
<dbReference type="Proteomes" id="UP000001072">
    <property type="component" value="Unassembled WGS sequence"/>
</dbReference>
<dbReference type="VEuPathDB" id="FungiDB:MELLADRAFT_33753"/>
<gene>
    <name evidence="9" type="ORF">MELLADRAFT_33753</name>
</gene>
<keyword evidence="1" id="KW-0808">Transferase</keyword>